<sequence length="275" mass="28419">MKSTVLALCCCVSPALADEAVVGIFGAVDRLDPLTVAGVVVLRPEGVPVISALGPDQTLAPGDTLAIRARVTPQGVTALRLLEVYPIAGPISASADGEARVMGTPVHLPSNSDFKAGDWVAFSGFWSGTKVITTATRRIEGGGIAQLTGTLTLEDAAPLPRIGESAASGVQIPEGDFDDHVWTLTGTPTDTGLRAFLTARGLFGGDVDLEVWEGYASGPVASETWRVFGTGVYGYDRERDMPQAGSAVRVCAAAGRVLRRAPGEGAAWAALGCDQ</sequence>
<dbReference type="EMBL" id="CP073581">
    <property type="protein sequence ID" value="QUJ75949.1"/>
    <property type="molecule type" value="Genomic_DNA"/>
</dbReference>
<feature type="chain" id="PRO_5037570531" description="DUF5666 domain-containing protein" evidence="1">
    <location>
        <begin position="18"/>
        <end position="275"/>
    </location>
</feature>
<accession>A0A975PLR0</accession>
<dbReference type="Proteomes" id="UP000683291">
    <property type="component" value="Chromosome 1"/>
</dbReference>
<evidence type="ECO:0008006" key="4">
    <source>
        <dbReference type="Google" id="ProtNLM"/>
    </source>
</evidence>
<reference evidence="2" key="1">
    <citation type="submission" date="2021-04" db="EMBL/GenBank/DDBJ databases">
        <title>Complete genome sequence for Sulfitobacter sp. strain JK7-1.</title>
        <authorList>
            <person name="Park S.-J."/>
        </authorList>
    </citation>
    <scope>NUCLEOTIDE SEQUENCE</scope>
    <source>
        <strain evidence="2">JK7-1</strain>
    </source>
</reference>
<name>A0A975PLR0_9RHOB</name>
<keyword evidence="3" id="KW-1185">Reference proteome</keyword>
<gene>
    <name evidence="2" type="ORF">KDD17_13580</name>
</gene>
<evidence type="ECO:0000313" key="2">
    <source>
        <dbReference type="EMBL" id="QUJ75949.1"/>
    </source>
</evidence>
<organism evidence="2 3">
    <name type="scientific">Sulfitobacter albidus</name>
    <dbReference type="NCBI Taxonomy" id="2829501"/>
    <lineage>
        <taxon>Bacteria</taxon>
        <taxon>Pseudomonadati</taxon>
        <taxon>Pseudomonadota</taxon>
        <taxon>Alphaproteobacteria</taxon>
        <taxon>Rhodobacterales</taxon>
        <taxon>Roseobacteraceae</taxon>
        <taxon>Sulfitobacter</taxon>
    </lineage>
</organism>
<dbReference type="KEGG" id="sual:KDD17_13580"/>
<protein>
    <recommendedName>
        <fullName evidence="4">DUF5666 domain-containing protein</fullName>
    </recommendedName>
</protein>
<proteinExistence type="predicted"/>
<dbReference type="AlphaFoldDB" id="A0A975PLR0"/>
<keyword evidence="1" id="KW-0732">Signal</keyword>
<feature type="signal peptide" evidence="1">
    <location>
        <begin position="1"/>
        <end position="17"/>
    </location>
</feature>
<evidence type="ECO:0000256" key="1">
    <source>
        <dbReference type="SAM" id="SignalP"/>
    </source>
</evidence>
<evidence type="ECO:0000313" key="3">
    <source>
        <dbReference type="Proteomes" id="UP000683291"/>
    </source>
</evidence>
<dbReference type="RefSeq" id="WP_212704147.1">
    <property type="nucleotide sequence ID" value="NZ_CP073581.1"/>
</dbReference>